<organism evidence="2 3">
    <name type="scientific">Ochrobactrum teleogrylli</name>
    <dbReference type="NCBI Taxonomy" id="2479765"/>
    <lineage>
        <taxon>Bacteria</taxon>
        <taxon>Pseudomonadati</taxon>
        <taxon>Pseudomonadota</taxon>
        <taxon>Alphaproteobacteria</taxon>
        <taxon>Hyphomicrobiales</taxon>
        <taxon>Brucellaceae</taxon>
        <taxon>Brucella/Ochrobactrum group</taxon>
        <taxon>Ochrobactrum</taxon>
    </lineage>
</organism>
<dbReference type="RefSeq" id="WP_339442513.1">
    <property type="nucleotide sequence ID" value="NZ_JBBHKQ010000003.1"/>
</dbReference>
<evidence type="ECO:0000313" key="2">
    <source>
        <dbReference type="EMBL" id="MEJ5902997.1"/>
    </source>
</evidence>
<accession>A0ABD5K1W4</accession>
<feature type="domain" description="PRISE-like Rossmann-fold" evidence="1">
    <location>
        <begin position="59"/>
        <end position="294"/>
    </location>
</feature>
<dbReference type="EMBL" id="JBBHKQ010000003">
    <property type="protein sequence ID" value="MEJ5902997.1"/>
    <property type="molecule type" value="Genomic_DNA"/>
</dbReference>
<evidence type="ECO:0000259" key="1">
    <source>
        <dbReference type="Pfam" id="PF22917"/>
    </source>
</evidence>
<sequence>MSGRNALIVGVTGIVGRNLAEELLSDGWVVYGLARRPESAPAGVISLKADLNHSEEVRAALAKVPVTHLFQAAWTPAATEQEASDVNARHLDTVLDAIRAGAGRLQHVVLVTGVKHYLGPFKDFGCYLPETPFREGTPRLPLENFYYAQEDRLFSSAERDGFTWSVHRPNAIVGFAVGALMNTGVTLACYATICRETGRPFAFTGAEEQWNMLTEVSDARLIAKQLAWAAVTPAAQNMAFNTGNGDVFRWRRMWRVIADYFGLQVAPYEGIQQSLQELMADAGPIWRDIALRNGLVEPDINRLATWWHSDADFGRKVECISDMTRSRKAGFLEYQSSDETFIDLFRRLQVERIVPAY</sequence>
<dbReference type="Proteomes" id="UP001362311">
    <property type="component" value="Unassembled WGS sequence"/>
</dbReference>
<dbReference type="PANTHER" id="PTHR32487">
    <property type="entry name" value="3-OXO-DELTA(4,5)-STEROID 5-BETA-REDUCTASE"/>
    <property type="match status" value="1"/>
</dbReference>
<dbReference type="InterPro" id="IPR036291">
    <property type="entry name" value="NAD(P)-bd_dom_sf"/>
</dbReference>
<dbReference type="Pfam" id="PF22917">
    <property type="entry name" value="PRISE"/>
    <property type="match status" value="1"/>
</dbReference>
<gene>
    <name evidence="2" type="ORF">WIX40_23255</name>
</gene>
<reference evidence="2 3" key="1">
    <citation type="submission" date="2024-03" db="EMBL/GenBank/DDBJ databases">
        <title>Reference genomes for the five species model microbial community.</title>
        <authorList>
            <person name="Padfield D."/>
        </authorList>
    </citation>
    <scope>NUCLEOTIDE SEQUENCE [LARGE SCALE GENOMIC DNA]</scope>
    <source>
        <strain evidence="2 3">AB1</strain>
    </source>
</reference>
<dbReference type="PANTHER" id="PTHR32487:SF0">
    <property type="entry name" value="3-OXO-DELTA(4,5)-STEROID 5-BETA-REDUCTASE"/>
    <property type="match status" value="1"/>
</dbReference>
<dbReference type="AlphaFoldDB" id="A0ABD5K1W4"/>
<proteinExistence type="predicted"/>
<dbReference type="CDD" id="cd08948">
    <property type="entry name" value="5beta-POR_like_SDR_a"/>
    <property type="match status" value="1"/>
</dbReference>
<protein>
    <submittedName>
        <fullName evidence="2">SDR family oxidoreductase</fullName>
    </submittedName>
</protein>
<dbReference type="SUPFAM" id="SSF51735">
    <property type="entry name" value="NAD(P)-binding Rossmann-fold domains"/>
    <property type="match status" value="1"/>
</dbReference>
<name>A0ABD5K1W4_9HYPH</name>
<dbReference type="Gene3D" id="3.40.50.720">
    <property type="entry name" value="NAD(P)-binding Rossmann-like Domain"/>
    <property type="match status" value="1"/>
</dbReference>
<comment type="caution">
    <text evidence="2">The sequence shown here is derived from an EMBL/GenBank/DDBJ whole genome shotgun (WGS) entry which is preliminary data.</text>
</comment>
<dbReference type="InterPro" id="IPR055222">
    <property type="entry name" value="PRISE-like_Rossmann-fold"/>
</dbReference>
<evidence type="ECO:0000313" key="3">
    <source>
        <dbReference type="Proteomes" id="UP001362311"/>
    </source>
</evidence>